<organism evidence="3 4">
    <name type="scientific">Oceanobacillus iheyensis (strain DSM 14371 / CIP 107618 / JCM 11309 / KCTC 3954 / HTE831)</name>
    <dbReference type="NCBI Taxonomy" id="221109"/>
    <lineage>
        <taxon>Bacteria</taxon>
        <taxon>Bacillati</taxon>
        <taxon>Bacillota</taxon>
        <taxon>Bacilli</taxon>
        <taxon>Bacillales</taxon>
        <taxon>Bacillaceae</taxon>
        <taxon>Oceanobacillus</taxon>
    </lineage>
</organism>
<proteinExistence type="inferred from homology"/>
<evidence type="ECO:0000313" key="3">
    <source>
        <dbReference type="EMBL" id="BAC12127.1"/>
    </source>
</evidence>
<dbReference type="InterPro" id="IPR000525">
    <property type="entry name" value="Initiator_Rep_WH1"/>
</dbReference>
<evidence type="ECO:0000259" key="2">
    <source>
        <dbReference type="Pfam" id="PF01051"/>
    </source>
</evidence>
<evidence type="ECO:0000256" key="1">
    <source>
        <dbReference type="ARBA" id="ARBA00038283"/>
    </source>
</evidence>
<dbReference type="RefSeq" id="WP_011064572.1">
    <property type="nucleotide sequence ID" value="NC_004193.1"/>
</dbReference>
<gene>
    <name evidence="3" type="ordered locus">OB0171</name>
</gene>
<dbReference type="InterPro" id="IPR036388">
    <property type="entry name" value="WH-like_DNA-bd_sf"/>
</dbReference>
<feature type="domain" description="Initiator Rep protein WH1" evidence="2">
    <location>
        <begin position="13"/>
        <end position="155"/>
    </location>
</feature>
<evidence type="ECO:0000313" key="4">
    <source>
        <dbReference type="Proteomes" id="UP000000822"/>
    </source>
</evidence>
<dbReference type="HOGENOM" id="CLU_996906_0_0_9"/>
<dbReference type="OrthoDB" id="9765378at2"/>
<dbReference type="Proteomes" id="UP000000822">
    <property type="component" value="Chromosome"/>
</dbReference>
<dbReference type="AlphaFoldDB" id="Q8ETT4"/>
<sequence length="279" mass="32770">MAEKKKRDNKVQVCQSNDLIEAIYEEGLTATEHKIIRYAVAKINKSPDQFPNVSFTVLEFINAAGLSGNSYHGKVKKIVGELKRKQIRIKPREHDWGFPWFKEIIYKNGMVHITFNDLIKSYLIYLSEQEKYTKYAFATIGHMQSPYTIRLFELLQQYAMIGHRKIKLEKLKELLGVKGKYKEYGHFKSRILQSVKKELDNINVLTFTFEEIKMVRRVDEIYFDIKINDDLNTAGNVKEDELKTFSEKQANKKENQEEKMTNKTIDITLRISLKDETDK</sequence>
<comment type="similarity">
    <text evidence="1">Belongs to the initiator RepB protein family.</text>
</comment>
<reference evidence="3 4" key="2">
    <citation type="journal article" date="2002" name="Nucleic Acids Res.">
        <title>Genome sequence of Oceanobacillus iheyensis isolated from the Iheya Ridge and its unexpected adaptive capabilities to extreme environments.</title>
        <authorList>
            <person name="Takami H."/>
            <person name="Takaki Y."/>
            <person name="Uchiyama I."/>
        </authorList>
    </citation>
    <scope>NUCLEOTIDE SEQUENCE [LARGE SCALE GENOMIC DNA]</scope>
    <source>
        <strain evidence="4">DSM 14371 / CIP 107618 / JCM 11309 / KCTC 3954 / HTE831</strain>
    </source>
</reference>
<protein>
    <submittedName>
        <fullName evidence="3">Replication protein</fullName>
    </submittedName>
</protein>
<name>Q8ETT4_OCEIH</name>
<dbReference type="GO" id="GO:0003887">
    <property type="term" value="F:DNA-directed DNA polymerase activity"/>
    <property type="evidence" value="ECO:0007669"/>
    <property type="project" value="InterPro"/>
</dbReference>
<dbReference type="Gene3D" id="1.10.10.10">
    <property type="entry name" value="Winged helix-like DNA-binding domain superfamily/Winged helix DNA-binding domain"/>
    <property type="match status" value="2"/>
</dbReference>
<reference evidence="3 4" key="1">
    <citation type="journal article" date="2001" name="FEMS Microbiol. Lett.">
        <title>Oceanobacillus iheyensis gen. nov., sp. nov., a deep-sea extremely halotolerant and alkaliphilic species isolated from a depth of 1050 m on the Iheya Ridge.</title>
        <authorList>
            <person name="Lu J."/>
            <person name="Nogi Y."/>
            <person name="Takami H."/>
        </authorList>
    </citation>
    <scope>NUCLEOTIDE SEQUENCE [LARGE SCALE GENOMIC DNA]</scope>
    <source>
        <strain evidence="4">DSM 14371 / CIP 107618 / JCM 11309 / KCTC 3954 / HTE831</strain>
    </source>
</reference>
<dbReference type="SUPFAM" id="SSF46785">
    <property type="entry name" value="Winged helix' DNA-binding domain"/>
    <property type="match status" value="2"/>
</dbReference>
<dbReference type="STRING" id="221109.gene:10732361"/>
<dbReference type="GO" id="GO:0006270">
    <property type="term" value="P:DNA replication initiation"/>
    <property type="evidence" value="ECO:0007669"/>
    <property type="project" value="InterPro"/>
</dbReference>
<dbReference type="eggNOG" id="COG5527">
    <property type="taxonomic scope" value="Bacteria"/>
</dbReference>
<keyword evidence="4" id="KW-1185">Reference proteome</keyword>
<dbReference type="InterPro" id="IPR036390">
    <property type="entry name" value="WH_DNA-bd_sf"/>
</dbReference>
<dbReference type="Pfam" id="PF01051">
    <property type="entry name" value="Rep3_N"/>
    <property type="match status" value="1"/>
</dbReference>
<dbReference type="EMBL" id="BA000028">
    <property type="protein sequence ID" value="BAC12127.1"/>
    <property type="molecule type" value="Genomic_DNA"/>
</dbReference>
<dbReference type="KEGG" id="oih:OB0171"/>
<accession>Q8ETT4</accession>
<dbReference type="Pfam" id="PF21205">
    <property type="entry name" value="Rep3_C"/>
    <property type="match status" value="1"/>
</dbReference>